<evidence type="ECO:0000256" key="1">
    <source>
        <dbReference type="ARBA" id="ARBA00000012"/>
    </source>
</evidence>
<dbReference type="Gene3D" id="3.20.20.20">
    <property type="entry name" value="Dihydropteroate synthase-like"/>
    <property type="match status" value="1"/>
</dbReference>
<evidence type="ECO:0000256" key="5">
    <source>
        <dbReference type="ARBA" id="ARBA00022679"/>
    </source>
</evidence>
<comment type="catalytic activity">
    <reaction evidence="1">
        <text>(7,8-dihydropterin-6-yl)methyl diphosphate + 4-aminobenzoate = 7,8-dihydropteroate + diphosphate</text>
        <dbReference type="Rhea" id="RHEA:19949"/>
        <dbReference type="ChEBI" id="CHEBI:17836"/>
        <dbReference type="ChEBI" id="CHEBI:17839"/>
        <dbReference type="ChEBI" id="CHEBI:33019"/>
        <dbReference type="ChEBI" id="CHEBI:72950"/>
        <dbReference type="EC" id="2.5.1.15"/>
    </reaction>
</comment>
<comment type="function">
    <text evidence="9">Catalyzes the condensation of para-aminobenzoate (pABA) with 6-hydroxymethyl-7,8-dihydropterin diphosphate (DHPt-PP) to form 7,8-dihydropteroate (H2Pte), the immediate precursor of folate derivatives.</text>
</comment>
<dbReference type="InterPro" id="IPR006390">
    <property type="entry name" value="DHP_synth_dom"/>
</dbReference>
<evidence type="ECO:0000256" key="3">
    <source>
        <dbReference type="ARBA" id="ARBA00004763"/>
    </source>
</evidence>
<dbReference type="AlphaFoldDB" id="A0A5C6C5L7"/>
<dbReference type="PANTHER" id="PTHR20941:SF1">
    <property type="entry name" value="FOLIC ACID SYNTHESIS PROTEIN FOL1"/>
    <property type="match status" value="1"/>
</dbReference>
<sequence>MVVAGYAPGLTTALPRLARSVRFGRPFGLFVVEPSHYRTNIIMTPIWQTSKRTITLSDGPRVMGILNVTPDSFSDGGRLFGADSSLCIDAAVAVGLQMVADGADIIDIGGESTRPYSDPVDTSMEIARVIPVIERLASCTSIPISIDTSKSRVAAAAIDAGAEIVNDVTGLEGDPAMTSLVRDRGVGVCVMHMQGTPQTMQDDPRYEDVVADIRSYLIARRDACLAAGIEQSRLCLDPGIGFGKTHDHNIELVRGIAAFTDLGCACLIGHSRKGFIRKRLQGIVDAAGREYDPLAGTLGVSLAAAAAGAHVLRVHDVAETVQALTLFNACGAISHRR</sequence>
<keyword evidence="7 9" id="KW-0460">Magnesium</keyword>
<accession>A0A5C6C5L7</accession>
<dbReference type="PROSITE" id="PS00793">
    <property type="entry name" value="DHPS_2"/>
    <property type="match status" value="1"/>
</dbReference>
<dbReference type="EC" id="2.5.1.15" evidence="4 9"/>
<evidence type="ECO:0000256" key="9">
    <source>
        <dbReference type="RuleBase" id="RU361205"/>
    </source>
</evidence>
<dbReference type="GO" id="GO:0046654">
    <property type="term" value="P:tetrahydrofolate biosynthetic process"/>
    <property type="evidence" value="ECO:0007669"/>
    <property type="project" value="UniProtKB-UniPathway"/>
</dbReference>
<evidence type="ECO:0000256" key="8">
    <source>
        <dbReference type="ARBA" id="ARBA00022909"/>
    </source>
</evidence>
<dbReference type="InterPro" id="IPR000489">
    <property type="entry name" value="Pterin-binding_dom"/>
</dbReference>
<reference evidence="11 12" key="1">
    <citation type="journal article" date="2020" name="Antonie Van Leeuwenhoek">
        <title>Rhodopirellula heiligendammensis sp. nov., Rhodopirellula pilleata sp. nov., and Rhodopirellula solitaria sp. nov. isolated from natural or artificial marine surfaces in Northern Germany and California, USA, and emended description of the genus Rhodopirellula.</title>
        <authorList>
            <person name="Kallscheuer N."/>
            <person name="Wiegand S."/>
            <person name="Jogler M."/>
            <person name="Boedeker C."/>
            <person name="Peeters S.H."/>
            <person name="Rast P."/>
            <person name="Heuer A."/>
            <person name="Jetten M.S.M."/>
            <person name="Rohde M."/>
            <person name="Jogler C."/>
        </authorList>
    </citation>
    <scope>NUCLEOTIDE SEQUENCE [LARGE SCALE GENOMIC DNA]</scope>
    <source>
        <strain evidence="11 12">Poly21</strain>
    </source>
</reference>
<feature type="domain" description="Pterin-binding" evidence="10">
    <location>
        <begin position="60"/>
        <end position="325"/>
    </location>
</feature>
<keyword evidence="6 9" id="KW-0479">Metal-binding</keyword>
<comment type="similarity">
    <text evidence="9">Belongs to the DHPS family.</text>
</comment>
<dbReference type="PROSITE" id="PS50972">
    <property type="entry name" value="PTERIN_BINDING"/>
    <property type="match status" value="1"/>
</dbReference>
<dbReference type="EMBL" id="SJPU01000001">
    <property type="protein sequence ID" value="TWU19415.1"/>
    <property type="molecule type" value="Genomic_DNA"/>
</dbReference>
<comment type="cofactor">
    <cofactor evidence="2 9">
        <name>Mg(2+)</name>
        <dbReference type="ChEBI" id="CHEBI:18420"/>
    </cofactor>
</comment>
<evidence type="ECO:0000259" key="10">
    <source>
        <dbReference type="PROSITE" id="PS50972"/>
    </source>
</evidence>
<dbReference type="GO" id="GO:0004156">
    <property type="term" value="F:dihydropteroate synthase activity"/>
    <property type="evidence" value="ECO:0007669"/>
    <property type="project" value="UniProtKB-EC"/>
</dbReference>
<proteinExistence type="inferred from homology"/>
<dbReference type="InterPro" id="IPR011005">
    <property type="entry name" value="Dihydropteroate_synth-like_sf"/>
</dbReference>
<evidence type="ECO:0000313" key="11">
    <source>
        <dbReference type="EMBL" id="TWU19415.1"/>
    </source>
</evidence>
<evidence type="ECO:0000256" key="4">
    <source>
        <dbReference type="ARBA" id="ARBA00012458"/>
    </source>
</evidence>
<keyword evidence="8 9" id="KW-0289">Folate biosynthesis</keyword>
<dbReference type="UniPathway" id="UPA00077">
    <property type="reaction ID" value="UER00156"/>
</dbReference>
<dbReference type="GO" id="GO:0005829">
    <property type="term" value="C:cytosol"/>
    <property type="evidence" value="ECO:0007669"/>
    <property type="project" value="TreeGrafter"/>
</dbReference>
<protein>
    <recommendedName>
        <fullName evidence="4 9">Dihydropteroate synthase</fullName>
        <shortName evidence="9">DHPS</shortName>
        <ecNumber evidence="4 9">2.5.1.15</ecNumber>
    </recommendedName>
    <alternativeName>
        <fullName evidence="9">Dihydropteroate pyrophosphorylase</fullName>
    </alternativeName>
</protein>
<evidence type="ECO:0000313" key="12">
    <source>
        <dbReference type="Proteomes" id="UP000319908"/>
    </source>
</evidence>
<keyword evidence="12" id="KW-1185">Reference proteome</keyword>
<dbReference type="Pfam" id="PF00809">
    <property type="entry name" value="Pterin_bind"/>
    <property type="match status" value="1"/>
</dbReference>
<comment type="caution">
    <text evidence="11">The sequence shown here is derived from an EMBL/GenBank/DDBJ whole genome shotgun (WGS) entry which is preliminary data.</text>
</comment>
<dbReference type="GO" id="GO:0046656">
    <property type="term" value="P:folic acid biosynthetic process"/>
    <property type="evidence" value="ECO:0007669"/>
    <property type="project" value="UniProtKB-KW"/>
</dbReference>
<dbReference type="NCBIfam" id="TIGR01496">
    <property type="entry name" value="DHPS"/>
    <property type="match status" value="1"/>
</dbReference>
<evidence type="ECO:0000256" key="7">
    <source>
        <dbReference type="ARBA" id="ARBA00022842"/>
    </source>
</evidence>
<gene>
    <name evidence="11" type="primary">folP</name>
    <name evidence="11" type="ORF">Poly21_15880</name>
</gene>
<dbReference type="SUPFAM" id="SSF51717">
    <property type="entry name" value="Dihydropteroate synthetase-like"/>
    <property type="match status" value="1"/>
</dbReference>
<comment type="pathway">
    <text evidence="3 9">Cofactor biosynthesis; tetrahydrofolate biosynthesis; 7,8-dihydrofolate from 2-amino-4-hydroxy-6-hydroxymethyl-7,8-dihydropteridine diphosphate and 4-aminobenzoate: step 1/2.</text>
</comment>
<organism evidence="11 12">
    <name type="scientific">Allorhodopirellula heiligendammensis</name>
    <dbReference type="NCBI Taxonomy" id="2714739"/>
    <lineage>
        <taxon>Bacteria</taxon>
        <taxon>Pseudomonadati</taxon>
        <taxon>Planctomycetota</taxon>
        <taxon>Planctomycetia</taxon>
        <taxon>Pirellulales</taxon>
        <taxon>Pirellulaceae</taxon>
        <taxon>Allorhodopirellula</taxon>
    </lineage>
</organism>
<dbReference type="CDD" id="cd00739">
    <property type="entry name" value="DHPS"/>
    <property type="match status" value="1"/>
</dbReference>
<dbReference type="GO" id="GO:0046872">
    <property type="term" value="F:metal ion binding"/>
    <property type="evidence" value="ECO:0007669"/>
    <property type="project" value="UniProtKB-KW"/>
</dbReference>
<dbReference type="PANTHER" id="PTHR20941">
    <property type="entry name" value="FOLATE SYNTHESIS PROTEINS"/>
    <property type="match status" value="1"/>
</dbReference>
<dbReference type="InterPro" id="IPR045031">
    <property type="entry name" value="DHP_synth-like"/>
</dbReference>
<evidence type="ECO:0000256" key="6">
    <source>
        <dbReference type="ARBA" id="ARBA00022723"/>
    </source>
</evidence>
<dbReference type="Proteomes" id="UP000319908">
    <property type="component" value="Unassembled WGS sequence"/>
</dbReference>
<dbReference type="PROSITE" id="PS00792">
    <property type="entry name" value="DHPS_1"/>
    <property type="match status" value="1"/>
</dbReference>
<keyword evidence="5 9" id="KW-0808">Transferase</keyword>
<evidence type="ECO:0000256" key="2">
    <source>
        <dbReference type="ARBA" id="ARBA00001946"/>
    </source>
</evidence>
<name>A0A5C6C5L7_9BACT</name>